<dbReference type="Proteomes" id="UP000004671">
    <property type="component" value="Chromosome"/>
</dbReference>
<sequence>MKSANKQTKWLNYLDYFFVLRPMLFYPGWSTLLAGYLIVFKHRWALTPSEWSELDFGLLAVLFVSFALAMGGSFLLNQLADVESDLKNNKLFLISKGHIPRKNAVVEVIVLLALSLVLALAVDWRIFATILIFIVITGYLYNFKPFRFKDKPWWSLWANMAMGFLAFCLGWLAVHQQFSCVLLLDALPYLLFNTALYFYTTLPDVEGDRAAGKKTLAVQFGIKTIVYVAFLFYLAGLISAVVLQDRLALIMVAPALPFFVWTLRLPEVSATIRATKFSILFFALAVCLKIPFYFALMAAGFYFTRWYFKARFQFDYPNFQGKG</sequence>
<reference evidence="7 8" key="1">
    <citation type="submission" date="2011-09" db="EMBL/GenBank/DDBJ databases">
        <title>The permanent draft genome of Caldithrix abyssi DSM 13497.</title>
        <authorList>
            <consortium name="US DOE Joint Genome Institute (JGI-PGF)"/>
            <person name="Lucas S."/>
            <person name="Han J."/>
            <person name="Lapidus A."/>
            <person name="Bruce D."/>
            <person name="Goodwin L."/>
            <person name="Pitluck S."/>
            <person name="Peters L."/>
            <person name="Kyrpides N."/>
            <person name="Mavromatis K."/>
            <person name="Ivanova N."/>
            <person name="Mikhailova N."/>
            <person name="Chertkov O."/>
            <person name="Detter J.C."/>
            <person name="Tapia R."/>
            <person name="Han C."/>
            <person name="Land M."/>
            <person name="Hauser L."/>
            <person name="Markowitz V."/>
            <person name="Cheng J.-F."/>
            <person name="Hugenholtz P."/>
            <person name="Woyke T."/>
            <person name="Wu D."/>
            <person name="Spring S."/>
            <person name="Brambilla E."/>
            <person name="Klenk H.-P."/>
            <person name="Eisen J.A."/>
        </authorList>
    </citation>
    <scope>NUCLEOTIDE SEQUENCE [LARGE SCALE GENOMIC DNA]</scope>
    <source>
        <strain evidence="7 8">DSM 13497</strain>
    </source>
</reference>
<comment type="subcellular location">
    <subcellularLocation>
        <location evidence="1">Membrane</location>
        <topology evidence="1">Multi-pass membrane protein</topology>
    </subcellularLocation>
</comment>
<dbReference type="OrthoDB" id="1416782at2"/>
<dbReference type="GO" id="GO:0009234">
    <property type="term" value="P:menaquinone biosynthetic process"/>
    <property type="evidence" value="ECO:0007669"/>
    <property type="project" value="UniProtKB-UniPathway"/>
</dbReference>
<keyword evidence="7" id="KW-0808">Transferase</keyword>
<feature type="transmembrane region" description="Helical" evidence="6">
    <location>
        <begin position="220"/>
        <end position="241"/>
    </location>
</feature>
<dbReference type="HOGENOM" id="CLU_859646_0_0_0"/>
<dbReference type="PANTHER" id="PTHR42723">
    <property type="entry name" value="CHLOROPHYLL SYNTHASE"/>
    <property type="match status" value="1"/>
</dbReference>
<dbReference type="InParanoid" id="H1XYI1"/>
<feature type="transmembrane region" description="Helical" evidence="6">
    <location>
        <begin position="154"/>
        <end position="174"/>
    </location>
</feature>
<dbReference type="Pfam" id="PF01040">
    <property type="entry name" value="UbiA"/>
    <property type="match status" value="1"/>
</dbReference>
<feature type="transmembrane region" description="Helical" evidence="6">
    <location>
        <begin position="180"/>
        <end position="199"/>
    </location>
</feature>
<keyword evidence="3 6" id="KW-0812">Transmembrane</keyword>
<organism evidence="7 8">
    <name type="scientific">Caldithrix abyssi DSM 13497</name>
    <dbReference type="NCBI Taxonomy" id="880073"/>
    <lineage>
        <taxon>Bacteria</taxon>
        <taxon>Pseudomonadati</taxon>
        <taxon>Calditrichota</taxon>
        <taxon>Calditrichia</taxon>
        <taxon>Calditrichales</taxon>
        <taxon>Calditrichaceae</taxon>
        <taxon>Caldithrix</taxon>
    </lineage>
</organism>
<dbReference type="Gene3D" id="1.10.357.140">
    <property type="entry name" value="UbiA prenyltransferase"/>
    <property type="match status" value="1"/>
</dbReference>
<feature type="transmembrane region" description="Helical" evidence="6">
    <location>
        <begin position="12"/>
        <end position="38"/>
    </location>
</feature>
<keyword evidence="5 6" id="KW-0472">Membrane</keyword>
<dbReference type="GO" id="GO:0016765">
    <property type="term" value="F:transferase activity, transferring alkyl or aryl (other than methyl) groups"/>
    <property type="evidence" value="ECO:0007669"/>
    <property type="project" value="InterPro"/>
</dbReference>
<feature type="transmembrane region" description="Helical" evidence="6">
    <location>
        <begin position="247"/>
        <end position="265"/>
    </location>
</feature>
<feature type="transmembrane region" description="Helical" evidence="6">
    <location>
        <begin position="277"/>
        <end position="303"/>
    </location>
</feature>
<evidence type="ECO:0000313" key="7">
    <source>
        <dbReference type="EMBL" id="EHO39799.1"/>
    </source>
</evidence>
<evidence type="ECO:0000256" key="3">
    <source>
        <dbReference type="ARBA" id="ARBA00022692"/>
    </source>
</evidence>
<accession>H1XYI1</accession>
<feature type="transmembrane region" description="Helical" evidence="6">
    <location>
        <begin position="126"/>
        <end position="142"/>
    </location>
</feature>
<keyword evidence="4 6" id="KW-1133">Transmembrane helix</keyword>
<dbReference type="UniPathway" id="UPA00079"/>
<evidence type="ECO:0000313" key="8">
    <source>
        <dbReference type="Proteomes" id="UP000004671"/>
    </source>
</evidence>
<gene>
    <name evidence="7" type="ORF">Calab_0146</name>
</gene>
<dbReference type="RefSeq" id="WP_006926683.1">
    <property type="nucleotide sequence ID" value="NZ_CM001402.1"/>
</dbReference>
<dbReference type="CDD" id="cd13956">
    <property type="entry name" value="PT_UbiA"/>
    <property type="match status" value="1"/>
</dbReference>
<dbReference type="InterPro" id="IPR050475">
    <property type="entry name" value="Prenyltransferase_related"/>
</dbReference>
<keyword evidence="2" id="KW-1003">Cell membrane</keyword>
<dbReference type="InterPro" id="IPR044878">
    <property type="entry name" value="UbiA_sf"/>
</dbReference>
<evidence type="ECO:0000256" key="4">
    <source>
        <dbReference type="ARBA" id="ARBA00022989"/>
    </source>
</evidence>
<dbReference type="AlphaFoldDB" id="H1XYI1"/>
<evidence type="ECO:0000256" key="2">
    <source>
        <dbReference type="ARBA" id="ARBA00022475"/>
    </source>
</evidence>
<dbReference type="eggNOG" id="COG0382">
    <property type="taxonomic scope" value="Bacteria"/>
</dbReference>
<feature type="transmembrane region" description="Helical" evidence="6">
    <location>
        <begin position="103"/>
        <end position="120"/>
    </location>
</feature>
<dbReference type="STRING" id="880073.Cabys_2935"/>
<evidence type="ECO:0000256" key="6">
    <source>
        <dbReference type="SAM" id="Phobius"/>
    </source>
</evidence>
<feature type="transmembrane region" description="Helical" evidence="6">
    <location>
        <begin position="58"/>
        <end position="82"/>
    </location>
</feature>
<dbReference type="PaxDb" id="880073-Calab_0146"/>
<protein>
    <submittedName>
        <fullName evidence="7">UbiA prenyltransferase</fullName>
    </submittedName>
</protein>
<dbReference type="PANTHER" id="PTHR42723:SF1">
    <property type="entry name" value="CHLOROPHYLL SYNTHASE, CHLOROPLASTIC"/>
    <property type="match status" value="1"/>
</dbReference>
<dbReference type="GO" id="GO:0016020">
    <property type="term" value="C:membrane"/>
    <property type="evidence" value="ECO:0007669"/>
    <property type="project" value="UniProtKB-SubCell"/>
</dbReference>
<name>H1XYI1_CALAY</name>
<proteinExistence type="predicted"/>
<dbReference type="EMBL" id="CM001402">
    <property type="protein sequence ID" value="EHO39799.1"/>
    <property type="molecule type" value="Genomic_DNA"/>
</dbReference>
<evidence type="ECO:0000256" key="1">
    <source>
        <dbReference type="ARBA" id="ARBA00004141"/>
    </source>
</evidence>
<evidence type="ECO:0000256" key="5">
    <source>
        <dbReference type="ARBA" id="ARBA00023136"/>
    </source>
</evidence>
<dbReference type="InterPro" id="IPR000537">
    <property type="entry name" value="UbiA_prenyltransferase"/>
</dbReference>
<keyword evidence="8" id="KW-1185">Reference proteome</keyword>